<feature type="region of interest" description="Disordered" evidence="2">
    <location>
        <begin position="157"/>
        <end position="180"/>
    </location>
</feature>
<dbReference type="Gene3D" id="1.10.10.630">
    <property type="entry name" value="DnaD domain-like"/>
    <property type="match status" value="1"/>
</dbReference>
<name>A0A6A8LPG9_9LACO</name>
<dbReference type="EMBL" id="WKKZ01000163">
    <property type="protein sequence ID" value="MSE05211.1"/>
    <property type="molecule type" value="Genomic_DNA"/>
</dbReference>
<dbReference type="InterPro" id="IPR036388">
    <property type="entry name" value="WH-like_DNA-bd_sf"/>
</dbReference>
<feature type="domain" description="DnaB/C C-terminal" evidence="3">
    <location>
        <begin position="74"/>
        <end position="144"/>
    </location>
</feature>
<evidence type="ECO:0000259" key="3">
    <source>
        <dbReference type="Pfam" id="PF07261"/>
    </source>
</evidence>
<dbReference type="Pfam" id="PF21984">
    <property type="entry name" value="DnaD_N"/>
    <property type="match status" value="1"/>
</dbReference>
<evidence type="ECO:0000313" key="5">
    <source>
        <dbReference type="EMBL" id="MSE05211.1"/>
    </source>
</evidence>
<proteinExistence type="inferred from homology"/>
<accession>A0A6A8LPG9</accession>
<sequence>IAKSLQISVNDVYTQLHNLIEKKILKIETIVNQQGQKTDSYSFDFLYQKLDSLIDEEKKELLNVSAEKDRQKIFNAFQVEFGRDLSPIELETINDWIEEDKYKTDLILLALREAVLSQAYSLKYIDRILLSWEKQGIRSKVDVENLKKAREKKKENINTISNNNRNKENKPKIPLTKWLD</sequence>
<dbReference type="InterPro" id="IPR006343">
    <property type="entry name" value="DnaB/C_C"/>
</dbReference>
<dbReference type="Gene3D" id="1.10.10.10">
    <property type="entry name" value="Winged helix-like DNA-binding domain superfamily/Winged helix DNA-binding domain"/>
    <property type="match status" value="1"/>
</dbReference>
<dbReference type="Proteomes" id="UP000437575">
    <property type="component" value="Unassembled WGS sequence"/>
</dbReference>
<evidence type="ECO:0000256" key="2">
    <source>
        <dbReference type="SAM" id="MobiDB-lite"/>
    </source>
</evidence>
<organism evidence="5 6">
    <name type="scientific">Ligilactobacillus salivarius</name>
    <dbReference type="NCBI Taxonomy" id="1624"/>
    <lineage>
        <taxon>Bacteria</taxon>
        <taxon>Bacillati</taxon>
        <taxon>Bacillota</taxon>
        <taxon>Bacilli</taxon>
        <taxon>Lactobacillales</taxon>
        <taxon>Lactobacillaceae</taxon>
        <taxon>Ligilactobacillus</taxon>
    </lineage>
</organism>
<evidence type="ECO:0000256" key="1">
    <source>
        <dbReference type="ARBA" id="ARBA00093462"/>
    </source>
</evidence>
<dbReference type="PANTHER" id="PTHR37293:SF6">
    <property type="entry name" value="DNA REPLICATION PROTEIN DNAD"/>
    <property type="match status" value="1"/>
</dbReference>
<feature type="non-terminal residue" evidence="5">
    <location>
        <position position="1"/>
    </location>
</feature>
<comment type="similarity">
    <text evidence="1">Belongs to the DnaB/DnaD family.</text>
</comment>
<feature type="domain" description="DnaD N-terminal" evidence="4">
    <location>
        <begin position="1"/>
        <end position="60"/>
    </location>
</feature>
<dbReference type="NCBIfam" id="TIGR01446">
    <property type="entry name" value="DnaD_dom"/>
    <property type="match status" value="1"/>
</dbReference>
<comment type="caution">
    <text evidence="5">The sequence shown here is derived from an EMBL/GenBank/DDBJ whole genome shotgun (WGS) entry which is preliminary data.</text>
</comment>
<dbReference type="InterPro" id="IPR034829">
    <property type="entry name" value="DnaD-like_sf"/>
</dbReference>
<dbReference type="Pfam" id="PF07261">
    <property type="entry name" value="DnaB_2"/>
    <property type="match status" value="1"/>
</dbReference>
<gene>
    <name evidence="5" type="ORF">GKC34_05095</name>
</gene>
<evidence type="ECO:0000259" key="4">
    <source>
        <dbReference type="Pfam" id="PF21984"/>
    </source>
</evidence>
<protein>
    <submittedName>
        <fullName evidence="5">DnaD domain protein</fullName>
    </submittedName>
</protein>
<evidence type="ECO:0000313" key="6">
    <source>
        <dbReference type="Proteomes" id="UP000437575"/>
    </source>
</evidence>
<dbReference type="AlphaFoldDB" id="A0A6A8LPG9"/>
<dbReference type="SUPFAM" id="SSF158499">
    <property type="entry name" value="DnaD domain-like"/>
    <property type="match status" value="1"/>
</dbReference>
<reference evidence="5 6" key="1">
    <citation type="submission" date="2019-11" db="EMBL/GenBank/DDBJ databases">
        <title>Draft Genome Sequence of Plant Growth-Promoting Rhizosphere-Associated Bacteria.</title>
        <authorList>
            <person name="Vasilyev I.Y."/>
            <person name="Radchenko V."/>
            <person name="Ilnitskaya E.V."/>
        </authorList>
    </citation>
    <scope>NUCLEOTIDE SEQUENCE [LARGE SCALE GENOMIC DNA]</scope>
    <source>
        <strain evidence="5 6">VRA_1sq_f</strain>
    </source>
</reference>
<dbReference type="PANTHER" id="PTHR37293">
    <property type="entry name" value="PHAGE REPLICATION PROTEIN-RELATED"/>
    <property type="match status" value="1"/>
</dbReference>
<dbReference type="InterPro" id="IPR053162">
    <property type="entry name" value="DnaD"/>
</dbReference>
<dbReference type="InterPro" id="IPR053843">
    <property type="entry name" value="DnaD_N"/>
</dbReference>